<dbReference type="EMBL" id="VSRR010037673">
    <property type="protein sequence ID" value="MPC73852.1"/>
    <property type="molecule type" value="Genomic_DNA"/>
</dbReference>
<sequence length="115" mass="12742">MYFSLCSAPSVARVPKEANHLILSALRCAPPGSLHRHCHLRNGTLCGICKPSVLHPYCECFQCPPFSDLSHTFARHITTEGRSLPTRCPCQLRTPMRQATGRGRRRPSPLPSVPP</sequence>
<reference evidence="2 3" key="1">
    <citation type="submission" date="2019-05" db="EMBL/GenBank/DDBJ databases">
        <title>Another draft genome of Portunus trituberculatus and its Hox gene families provides insights of decapod evolution.</title>
        <authorList>
            <person name="Jeong J.-H."/>
            <person name="Song I."/>
            <person name="Kim S."/>
            <person name="Choi T."/>
            <person name="Kim D."/>
            <person name="Ryu S."/>
            <person name="Kim W."/>
        </authorList>
    </citation>
    <scope>NUCLEOTIDE SEQUENCE [LARGE SCALE GENOMIC DNA]</scope>
    <source>
        <tissue evidence="2">Muscle</tissue>
    </source>
</reference>
<evidence type="ECO:0000313" key="2">
    <source>
        <dbReference type="EMBL" id="MPC73852.1"/>
    </source>
</evidence>
<evidence type="ECO:0000256" key="1">
    <source>
        <dbReference type="SAM" id="MobiDB-lite"/>
    </source>
</evidence>
<dbReference type="Proteomes" id="UP000324222">
    <property type="component" value="Unassembled WGS sequence"/>
</dbReference>
<protein>
    <submittedName>
        <fullName evidence="2">Uncharacterized protein</fullName>
    </submittedName>
</protein>
<proteinExistence type="predicted"/>
<gene>
    <name evidence="2" type="ORF">E2C01_068192</name>
</gene>
<name>A0A5B7HRA1_PORTR</name>
<organism evidence="2 3">
    <name type="scientific">Portunus trituberculatus</name>
    <name type="common">Swimming crab</name>
    <name type="synonym">Neptunus trituberculatus</name>
    <dbReference type="NCBI Taxonomy" id="210409"/>
    <lineage>
        <taxon>Eukaryota</taxon>
        <taxon>Metazoa</taxon>
        <taxon>Ecdysozoa</taxon>
        <taxon>Arthropoda</taxon>
        <taxon>Crustacea</taxon>
        <taxon>Multicrustacea</taxon>
        <taxon>Malacostraca</taxon>
        <taxon>Eumalacostraca</taxon>
        <taxon>Eucarida</taxon>
        <taxon>Decapoda</taxon>
        <taxon>Pleocyemata</taxon>
        <taxon>Brachyura</taxon>
        <taxon>Eubrachyura</taxon>
        <taxon>Portunoidea</taxon>
        <taxon>Portunidae</taxon>
        <taxon>Portuninae</taxon>
        <taxon>Portunus</taxon>
    </lineage>
</organism>
<accession>A0A5B7HRA1</accession>
<keyword evidence="3" id="KW-1185">Reference proteome</keyword>
<dbReference type="AlphaFoldDB" id="A0A5B7HRA1"/>
<comment type="caution">
    <text evidence="2">The sequence shown here is derived from an EMBL/GenBank/DDBJ whole genome shotgun (WGS) entry which is preliminary data.</text>
</comment>
<evidence type="ECO:0000313" key="3">
    <source>
        <dbReference type="Proteomes" id="UP000324222"/>
    </source>
</evidence>
<feature type="region of interest" description="Disordered" evidence="1">
    <location>
        <begin position="95"/>
        <end position="115"/>
    </location>
</feature>